<dbReference type="InterPro" id="IPR044643">
    <property type="entry name" value="TrpF_fam"/>
</dbReference>
<evidence type="ECO:0000256" key="8">
    <source>
        <dbReference type="HAMAP-Rule" id="MF_00135"/>
    </source>
</evidence>
<comment type="similarity">
    <text evidence="3 8">Belongs to the TrpF family.</text>
</comment>
<keyword evidence="6 8" id="KW-0057">Aromatic amino acid biosynthesis</keyword>
<keyword evidence="5 8" id="KW-0822">Tryptophan biosynthesis</keyword>
<dbReference type="CDD" id="cd00405">
    <property type="entry name" value="PRAI"/>
    <property type="match status" value="1"/>
</dbReference>
<reference evidence="11" key="1">
    <citation type="submission" date="2017-01" db="EMBL/GenBank/DDBJ databases">
        <authorList>
            <person name="Varghese N."/>
            <person name="Submissions S."/>
        </authorList>
    </citation>
    <scope>NUCLEOTIDE SEQUENCE [LARGE SCALE GENOMIC DNA]</scope>
    <source>
        <strain evidence="11">type strain: HArc-</strain>
    </source>
</reference>
<dbReference type="HAMAP" id="MF_00135">
    <property type="entry name" value="PRAI"/>
    <property type="match status" value="1"/>
</dbReference>
<keyword evidence="11" id="KW-1185">Reference proteome</keyword>
<gene>
    <name evidence="8" type="primary">trpF</name>
    <name evidence="10" type="ORF">SAMN05421752_103109</name>
</gene>
<dbReference type="GO" id="GO:0004640">
    <property type="term" value="F:phosphoribosylanthranilate isomerase activity"/>
    <property type="evidence" value="ECO:0007669"/>
    <property type="project" value="UniProtKB-UniRule"/>
</dbReference>
<name>A0A1N7E139_9EURY</name>
<dbReference type="EC" id="5.3.1.24" evidence="8"/>
<dbReference type="EMBL" id="FTNR01000003">
    <property type="protein sequence ID" value="SIR81766.1"/>
    <property type="molecule type" value="Genomic_DNA"/>
</dbReference>
<evidence type="ECO:0000256" key="7">
    <source>
        <dbReference type="ARBA" id="ARBA00023235"/>
    </source>
</evidence>
<dbReference type="RefSeq" id="WP_076608236.1">
    <property type="nucleotide sequence ID" value="NZ_FTNR01000003.1"/>
</dbReference>
<dbReference type="InterPro" id="IPR011060">
    <property type="entry name" value="RibuloseP-bd_barrel"/>
</dbReference>
<dbReference type="Gene3D" id="3.20.20.70">
    <property type="entry name" value="Aldolase class I"/>
    <property type="match status" value="1"/>
</dbReference>
<feature type="domain" description="N-(5'phosphoribosyl) anthranilate isomerase (PRAI)" evidence="9">
    <location>
        <begin position="4"/>
        <end position="205"/>
    </location>
</feature>
<keyword evidence="4 8" id="KW-0028">Amino-acid biosynthesis</keyword>
<evidence type="ECO:0000259" key="9">
    <source>
        <dbReference type="Pfam" id="PF00697"/>
    </source>
</evidence>
<organism evidence="10 11">
    <name type="scientific">Natronorubrum thiooxidans</name>
    <dbReference type="NCBI Taxonomy" id="308853"/>
    <lineage>
        <taxon>Archaea</taxon>
        <taxon>Methanobacteriati</taxon>
        <taxon>Methanobacteriota</taxon>
        <taxon>Stenosarchaea group</taxon>
        <taxon>Halobacteria</taxon>
        <taxon>Halobacteriales</taxon>
        <taxon>Natrialbaceae</taxon>
        <taxon>Natronorubrum</taxon>
    </lineage>
</organism>
<proteinExistence type="inferred from homology"/>
<dbReference type="OrthoDB" id="27513at2157"/>
<dbReference type="AlphaFoldDB" id="A0A1N7E139"/>
<dbReference type="InterPro" id="IPR001240">
    <property type="entry name" value="PRAI_dom"/>
</dbReference>
<evidence type="ECO:0000256" key="2">
    <source>
        <dbReference type="ARBA" id="ARBA00004664"/>
    </source>
</evidence>
<accession>A0A1N7E139</accession>
<dbReference type="GO" id="GO:0000162">
    <property type="term" value="P:L-tryptophan biosynthetic process"/>
    <property type="evidence" value="ECO:0007669"/>
    <property type="project" value="UniProtKB-UniRule"/>
</dbReference>
<evidence type="ECO:0000256" key="1">
    <source>
        <dbReference type="ARBA" id="ARBA00001164"/>
    </source>
</evidence>
<evidence type="ECO:0000313" key="10">
    <source>
        <dbReference type="EMBL" id="SIR81766.1"/>
    </source>
</evidence>
<dbReference type="SUPFAM" id="SSF51366">
    <property type="entry name" value="Ribulose-phoshate binding barrel"/>
    <property type="match status" value="1"/>
</dbReference>
<dbReference type="STRING" id="308853.SAMN05421752_103109"/>
<evidence type="ECO:0000256" key="5">
    <source>
        <dbReference type="ARBA" id="ARBA00022822"/>
    </source>
</evidence>
<comment type="pathway">
    <text evidence="2 8">Amino-acid biosynthesis; L-tryptophan biosynthesis; L-tryptophan from chorismate: step 3/5.</text>
</comment>
<evidence type="ECO:0000313" key="11">
    <source>
        <dbReference type="Proteomes" id="UP000185936"/>
    </source>
</evidence>
<dbReference type="UniPathway" id="UPA00035">
    <property type="reaction ID" value="UER00042"/>
</dbReference>
<evidence type="ECO:0000256" key="4">
    <source>
        <dbReference type="ARBA" id="ARBA00022605"/>
    </source>
</evidence>
<dbReference type="PANTHER" id="PTHR42894">
    <property type="entry name" value="N-(5'-PHOSPHORIBOSYL)ANTHRANILATE ISOMERASE"/>
    <property type="match status" value="1"/>
</dbReference>
<dbReference type="InterPro" id="IPR013785">
    <property type="entry name" value="Aldolase_TIM"/>
</dbReference>
<dbReference type="PANTHER" id="PTHR42894:SF1">
    <property type="entry name" value="N-(5'-PHOSPHORIBOSYL)ANTHRANILATE ISOMERASE"/>
    <property type="match status" value="1"/>
</dbReference>
<protein>
    <recommendedName>
        <fullName evidence="8">N-(5'-phosphoribosyl)anthranilate isomerase</fullName>
        <shortName evidence="8">PRAI</shortName>
        <ecNumber evidence="8">5.3.1.24</ecNumber>
    </recommendedName>
</protein>
<keyword evidence="7 8" id="KW-0413">Isomerase</keyword>
<evidence type="ECO:0000256" key="6">
    <source>
        <dbReference type="ARBA" id="ARBA00023141"/>
    </source>
</evidence>
<sequence length="222" mass="23144">MTRVKICGLTTEADLETVVDAGVDAVGIICGVSVDTPREVSIEQARQLVTATPPFVTTVLVTMPSDPDHARELVDAVGPDVLQIHGGLEPDDLDHLRSSINAQLLYAVDADDATNAAAYDDVVDALLVDTPGEDGGGGTGKTHDWERTRQAATDLESPLILAGGLTPDNVADAVRTVEPFAVDAASGVEADDGSKDPTAVQSFVDRATTAHRTVEPDSSHLP</sequence>
<dbReference type="Proteomes" id="UP000185936">
    <property type="component" value="Unassembled WGS sequence"/>
</dbReference>
<dbReference type="Pfam" id="PF00697">
    <property type="entry name" value="PRAI"/>
    <property type="match status" value="1"/>
</dbReference>
<comment type="catalytic activity">
    <reaction evidence="1 8">
        <text>N-(5-phospho-beta-D-ribosyl)anthranilate = 1-(2-carboxyphenylamino)-1-deoxy-D-ribulose 5-phosphate</text>
        <dbReference type="Rhea" id="RHEA:21540"/>
        <dbReference type="ChEBI" id="CHEBI:18277"/>
        <dbReference type="ChEBI" id="CHEBI:58613"/>
        <dbReference type="EC" id="5.3.1.24"/>
    </reaction>
</comment>
<evidence type="ECO:0000256" key="3">
    <source>
        <dbReference type="ARBA" id="ARBA00007571"/>
    </source>
</evidence>